<keyword evidence="5 9" id="KW-0812">Transmembrane</keyword>
<protein>
    <submittedName>
        <fullName evidence="10">RnfABCDGE type electron transport complex subunit D</fullName>
    </submittedName>
</protein>
<keyword evidence="8 9" id="KW-0472">Membrane</keyword>
<evidence type="ECO:0000256" key="2">
    <source>
        <dbReference type="ARBA" id="ARBA00022553"/>
    </source>
</evidence>
<dbReference type="Pfam" id="PF03116">
    <property type="entry name" value="NQR2_RnfD_RnfE"/>
    <property type="match status" value="1"/>
</dbReference>
<dbReference type="RefSeq" id="WP_230755048.1">
    <property type="nucleotide sequence ID" value="NZ_JAINWA010000003.1"/>
</dbReference>
<gene>
    <name evidence="10" type="ORF">K7J14_07900</name>
</gene>
<comment type="caution">
    <text evidence="10">The sequence shown here is derived from an EMBL/GenBank/DDBJ whole genome shotgun (WGS) entry which is preliminary data.</text>
</comment>
<dbReference type="PANTHER" id="PTHR30578:SF0">
    <property type="entry name" value="ION-TRANSLOCATING OXIDOREDUCTASE COMPLEX SUBUNIT D"/>
    <property type="match status" value="1"/>
</dbReference>
<evidence type="ECO:0000256" key="9">
    <source>
        <dbReference type="SAM" id="Phobius"/>
    </source>
</evidence>
<sequence>MKKSPWIVTPSPFILVRNTVDNMNLTTLLCLLPHVMMILIDRDFAALLIAAVSVTASLLSEVFLSFTVRRKVYDPLAVLLAGLLSGLLLPSVMPPLIAFGSVFIGMCISRVLFGGNGSYWMHPVAVAIGIAWISRPDVFPGQLVSIEGVRGVGSFFEALKLDNFAVLPQDAIITSQLNTGFLSHLGIKLPEGYITLFWNSPSTIPAFRYNVFTLISSIFLIAMRNIDAIVPSVFILTYAAAVRVLSLVPITAAFMGGDILFSLLTGGILFIAFFLAGDYSVNPRTLQAKIVMGIISGATAFLVCGPGGTPVGGIFTLLAMNSIAPFIEKIESRRFVDRSKTR</sequence>
<keyword evidence="7 9" id="KW-1133">Transmembrane helix</keyword>
<reference evidence="10" key="1">
    <citation type="submission" date="2021-08" db="EMBL/GenBank/DDBJ databases">
        <title>Comparative analyses of Brucepasteria parasyntrophica and Teretinema zuelzerae.</title>
        <authorList>
            <person name="Song Y."/>
            <person name="Brune A."/>
        </authorList>
    </citation>
    <scope>NUCLEOTIDE SEQUENCE</scope>
    <source>
        <strain evidence="10">DSM 1903</strain>
    </source>
</reference>
<proteinExistence type="predicted"/>
<evidence type="ECO:0000256" key="8">
    <source>
        <dbReference type="ARBA" id="ARBA00023136"/>
    </source>
</evidence>
<dbReference type="PANTHER" id="PTHR30578">
    <property type="entry name" value="ELECTRON TRANSPORT COMPLEX PROTEIN RNFD"/>
    <property type="match status" value="1"/>
</dbReference>
<evidence type="ECO:0000256" key="1">
    <source>
        <dbReference type="ARBA" id="ARBA00022448"/>
    </source>
</evidence>
<dbReference type="AlphaFoldDB" id="A0AAE3JIV5"/>
<organism evidence="10 11">
    <name type="scientific">Teretinema zuelzerae</name>
    <dbReference type="NCBI Taxonomy" id="156"/>
    <lineage>
        <taxon>Bacteria</taxon>
        <taxon>Pseudomonadati</taxon>
        <taxon>Spirochaetota</taxon>
        <taxon>Spirochaetia</taxon>
        <taxon>Spirochaetales</taxon>
        <taxon>Treponemataceae</taxon>
        <taxon>Teretinema</taxon>
    </lineage>
</organism>
<feature type="transmembrane region" description="Helical" evidence="9">
    <location>
        <begin position="235"/>
        <end position="254"/>
    </location>
</feature>
<feature type="transmembrane region" description="Helical" evidence="9">
    <location>
        <begin position="44"/>
        <end position="66"/>
    </location>
</feature>
<accession>A0AAE3JIV5</accession>
<evidence type="ECO:0000313" key="10">
    <source>
        <dbReference type="EMBL" id="MCD1654626.1"/>
    </source>
</evidence>
<feature type="transmembrane region" description="Helical" evidence="9">
    <location>
        <begin position="260"/>
        <end position="279"/>
    </location>
</feature>
<keyword evidence="4" id="KW-0288">FMN</keyword>
<keyword evidence="6" id="KW-1278">Translocase</keyword>
<evidence type="ECO:0000256" key="6">
    <source>
        <dbReference type="ARBA" id="ARBA00022967"/>
    </source>
</evidence>
<keyword evidence="3" id="KW-0285">Flavoprotein</keyword>
<keyword evidence="2" id="KW-0597">Phosphoprotein</keyword>
<evidence type="ECO:0000256" key="3">
    <source>
        <dbReference type="ARBA" id="ARBA00022630"/>
    </source>
</evidence>
<evidence type="ECO:0000256" key="7">
    <source>
        <dbReference type="ARBA" id="ARBA00022989"/>
    </source>
</evidence>
<keyword evidence="1" id="KW-0813">Transport</keyword>
<dbReference type="InterPro" id="IPR004338">
    <property type="entry name" value="NqrB/RnfD"/>
</dbReference>
<dbReference type="GO" id="GO:0055085">
    <property type="term" value="P:transmembrane transport"/>
    <property type="evidence" value="ECO:0007669"/>
    <property type="project" value="InterPro"/>
</dbReference>
<keyword evidence="11" id="KW-1185">Reference proteome</keyword>
<evidence type="ECO:0000313" key="11">
    <source>
        <dbReference type="Proteomes" id="UP001198163"/>
    </source>
</evidence>
<feature type="transmembrane region" description="Helical" evidence="9">
    <location>
        <begin position="206"/>
        <end position="223"/>
    </location>
</feature>
<dbReference type="EMBL" id="JAINWA010000003">
    <property type="protein sequence ID" value="MCD1654626.1"/>
    <property type="molecule type" value="Genomic_DNA"/>
</dbReference>
<dbReference type="GO" id="GO:0005886">
    <property type="term" value="C:plasma membrane"/>
    <property type="evidence" value="ECO:0007669"/>
    <property type="project" value="TreeGrafter"/>
</dbReference>
<name>A0AAE3JIV5_9SPIR</name>
<evidence type="ECO:0000256" key="4">
    <source>
        <dbReference type="ARBA" id="ARBA00022643"/>
    </source>
</evidence>
<feature type="transmembrane region" description="Helical" evidence="9">
    <location>
        <begin position="72"/>
        <end position="89"/>
    </location>
</feature>
<evidence type="ECO:0000256" key="5">
    <source>
        <dbReference type="ARBA" id="ARBA00022692"/>
    </source>
</evidence>
<dbReference type="Proteomes" id="UP001198163">
    <property type="component" value="Unassembled WGS sequence"/>
</dbReference>